<dbReference type="AlphaFoldDB" id="A0A9D4ZEJ7"/>
<dbReference type="Proteomes" id="UP000886520">
    <property type="component" value="Chromosome 12"/>
</dbReference>
<dbReference type="InterPro" id="IPR042098">
    <property type="entry name" value="TauD-like_sf"/>
</dbReference>
<dbReference type="PANTHER" id="PTHR10696:SF21">
    <property type="entry name" value="TAUD_TFDA-LIKE DOMAIN-CONTAINING PROTEIN"/>
    <property type="match status" value="1"/>
</dbReference>
<dbReference type="OrthoDB" id="408743at2759"/>
<name>A0A9D4ZEJ7_ADICA</name>
<dbReference type="InterPro" id="IPR050411">
    <property type="entry name" value="AlphaKG_dependent_hydroxylases"/>
</dbReference>
<accession>A0A9D4ZEJ7</accession>
<dbReference type="PANTHER" id="PTHR10696">
    <property type="entry name" value="GAMMA-BUTYROBETAINE HYDROXYLASE-RELATED"/>
    <property type="match status" value="1"/>
</dbReference>
<evidence type="ECO:0000313" key="4">
    <source>
        <dbReference type="Proteomes" id="UP000886520"/>
    </source>
</evidence>
<comment type="caution">
    <text evidence="3">The sequence shown here is derived from an EMBL/GenBank/DDBJ whole genome shotgun (WGS) entry which is preliminary data.</text>
</comment>
<proteinExistence type="predicted"/>
<organism evidence="3 4">
    <name type="scientific">Adiantum capillus-veneris</name>
    <name type="common">Maidenhair fern</name>
    <dbReference type="NCBI Taxonomy" id="13818"/>
    <lineage>
        <taxon>Eukaryota</taxon>
        <taxon>Viridiplantae</taxon>
        <taxon>Streptophyta</taxon>
        <taxon>Embryophyta</taxon>
        <taxon>Tracheophyta</taxon>
        <taxon>Polypodiopsida</taxon>
        <taxon>Polypodiidae</taxon>
        <taxon>Polypodiales</taxon>
        <taxon>Pteridineae</taxon>
        <taxon>Pteridaceae</taxon>
        <taxon>Vittarioideae</taxon>
        <taxon>Adiantum</taxon>
    </lineage>
</organism>
<dbReference type="InterPro" id="IPR003819">
    <property type="entry name" value="TauD/TfdA-like"/>
</dbReference>
<feature type="domain" description="TauD/TfdA-like" evidence="2">
    <location>
        <begin position="270"/>
        <end position="333"/>
    </location>
</feature>
<dbReference type="EMBL" id="JABFUD020000012">
    <property type="protein sequence ID" value="KAI5072474.1"/>
    <property type="molecule type" value="Genomic_DNA"/>
</dbReference>
<evidence type="ECO:0000259" key="2">
    <source>
        <dbReference type="Pfam" id="PF02668"/>
    </source>
</evidence>
<evidence type="ECO:0000313" key="3">
    <source>
        <dbReference type="EMBL" id="KAI5072474.1"/>
    </source>
</evidence>
<keyword evidence="4" id="KW-1185">Reference proteome</keyword>
<dbReference type="SUPFAM" id="SSF51197">
    <property type="entry name" value="Clavaminate synthase-like"/>
    <property type="match status" value="1"/>
</dbReference>
<gene>
    <name evidence="3" type="ORF">GOP47_0012580</name>
</gene>
<dbReference type="Pfam" id="PF02668">
    <property type="entry name" value="TauD"/>
    <property type="match status" value="2"/>
</dbReference>
<feature type="domain" description="TauD/TfdA-like" evidence="2">
    <location>
        <begin position="52"/>
        <end position="174"/>
    </location>
</feature>
<reference evidence="3" key="1">
    <citation type="submission" date="2021-01" db="EMBL/GenBank/DDBJ databases">
        <title>Adiantum capillus-veneris genome.</title>
        <authorList>
            <person name="Fang Y."/>
            <person name="Liao Q."/>
        </authorList>
    </citation>
    <scope>NUCLEOTIDE SEQUENCE</scope>
    <source>
        <strain evidence="3">H3</strain>
        <tissue evidence="3">Leaf</tissue>
    </source>
</reference>
<dbReference type="Gene3D" id="3.60.130.10">
    <property type="entry name" value="Clavaminate synthase-like"/>
    <property type="match status" value="1"/>
</dbReference>
<sequence>MTMAGKAGCSSVAEACLSEQRIVDGKAFPLVLTPTSSLESAIDACKLFHTCRDFLEQKLKEHGALFLRGFPLCSGVDFHAAVEALGWHTLPYIGSAIRTQVVGPVYTANDSDPDVVVNFHHEMAQVEDESSWPSKVLFFCETPPPEGGQTPIIMSHKVTQGLWMQCPDFMQKLEDLGLLSLKVLPMVKDPRYFSLQGWPMVFGTRDKKEAEARAKKNLNAKMEWLPGSNMNLVLGPFKATRNFGRGDRANAWFNQIVSYYTGLSHKVGMSSDQPYDVVFGDGSPLPTDAVATCKKIHEENSVDIPWKQGDLMILDNSSVMHGRRAYKPPRQILVTLCR</sequence>
<evidence type="ECO:0000256" key="1">
    <source>
        <dbReference type="ARBA" id="ARBA00023002"/>
    </source>
</evidence>
<dbReference type="GO" id="GO:0016491">
    <property type="term" value="F:oxidoreductase activity"/>
    <property type="evidence" value="ECO:0007669"/>
    <property type="project" value="UniProtKB-KW"/>
</dbReference>
<protein>
    <recommendedName>
        <fullName evidence="2">TauD/TfdA-like domain-containing protein</fullName>
    </recommendedName>
</protein>
<keyword evidence="1" id="KW-0560">Oxidoreductase</keyword>